<feature type="compositionally biased region" description="Basic and acidic residues" evidence="1">
    <location>
        <begin position="56"/>
        <end position="77"/>
    </location>
</feature>
<feature type="compositionally biased region" description="Basic residues" evidence="1">
    <location>
        <begin position="1"/>
        <end position="13"/>
    </location>
</feature>
<feature type="compositionally biased region" description="Basic and acidic residues" evidence="1">
    <location>
        <begin position="17"/>
        <end position="48"/>
    </location>
</feature>
<sequence>MHRRSVRLTRAVRRAACGKESEGKNSQSEDNKRRDESDLFHLGPEKTLKGRKRKSDSRARQGNESSRKRTPLENRDNRASENIRVLRESYCSAAAIFFAATSNWYSESVGIHSLYISSEMHHAAAPQIIIDGQRAVQTVQRRVCLASVDEPEDMLGVQTLSFSQDRAPTPQPAVAGALGSSEFPPLRALELIRPSCVVPFHFPLKSPVLTFPLDRNSQLPCSSSFLSYCLFLNLIPILRFCGSFSGGVEKCVAFSSGSVKLYVQQMPKGIRGRILRFYLWQTHALKHTPDDGGCIPSDENDLKLVLTSPFSFAFARMHILLVQNRFTPAGHRSQEKHQYSLRAAKYGEQGSGNERRRRVYVLISSISSGREVSGLKHQLNGYHLHSSICRGVRSVCVAAVTRENGKRAATEPKNSESSGVGTGRRPTDTTAVLRRYVCKRPYRDSSLSRVADQQR</sequence>
<protein>
    <submittedName>
        <fullName evidence="2">Uncharacterized protein</fullName>
    </submittedName>
</protein>
<organism evidence="2 3">
    <name type="scientific">Scophthalmus maximus</name>
    <name type="common">Turbot</name>
    <name type="synonym">Psetta maxima</name>
    <dbReference type="NCBI Taxonomy" id="52904"/>
    <lineage>
        <taxon>Eukaryota</taxon>
        <taxon>Metazoa</taxon>
        <taxon>Chordata</taxon>
        <taxon>Craniata</taxon>
        <taxon>Vertebrata</taxon>
        <taxon>Euteleostomi</taxon>
        <taxon>Actinopterygii</taxon>
        <taxon>Neopterygii</taxon>
        <taxon>Teleostei</taxon>
        <taxon>Neoteleostei</taxon>
        <taxon>Acanthomorphata</taxon>
        <taxon>Carangaria</taxon>
        <taxon>Pleuronectiformes</taxon>
        <taxon>Pleuronectoidei</taxon>
        <taxon>Scophthalmidae</taxon>
        <taxon>Scophthalmus</taxon>
    </lineage>
</organism>
<comment type="caution">
    <text evidence="2">The sequence shown here is derived from an EMBL/GenBank/DDBJ whole genome shotgun (WGS) entry which is preliminary data.</text>
</comment>
<dbReference type="Proteomes" id="UP000438429">
    <property type="component" value="Unassembled WGS sequence"/>
</dbReference>
<accession>A0A6A4S695</accession>
<evidence type="ECO:0000313" key="3">
    <source>
        <dbReference type="Proteomes" id="UP000438429"/>
    </source>
</evidence>
<evidence type="ECO:0000256" key="1">
    <source>
        <dbReference type="SAM" id="MobiDB-lite"/>
    </source>
</evidence>
<name>A0A6A4S695_SCOMX</name>
<reference evidence="2 3" key="1">
    <citation type="submission" date="2019-06" db="EMBL/GenBank/DDBJ databases">
        <title>Draft genomes of female and male turbot (Scophthalmus maximus).</title>
        <authorList>
            <person name="Xu H."/>
            <person name="Xu X.-W."/>
            <person name="Shao C."/>
            <person name="Chen S."/>
        </authorList>
    </citation>
    <scope>NUCLEOTIDE SEQUENCE [LARGE SCALE GENOMIC DNA]</scope>
    <source>
        <strain evidence="2">Ysfricsl-2016a</strain>
        <tissue evidence="2">Blood</tissue>
    </source>
</reference>
<feature type="region of interest" description="Disordered" evidence="1">
    <location>
        <begin position="404"/>
        <end position="435"/>
    </location>
</feature>
<feature type="compositionally biased region" description="Basic and acidic residues" evidence="1">
    <location>
        <begin position="404"/>
        <end position="414"/>
    </location>
</feature>
<dbReference type="AlphaFoldDB" id="A0A6A4S695"/>
<evidence type="ECO:0000313" key="2">
    <source>
        <dbReference type="EMBL" id="KAF0027795.1"/>
    </source>
</evidence>
<feature type="region of interest" description="Disordered" evidence="1">
    <location>
        <begin position="1"/>
        <end position="77"/>
    </location>
</feature>
<proteinExistence type="predicted"/>
<gene>
    <name evidence="2" type="ORF">F2P81_020536</name>
</gene>
<dbReference type="EMBL" id="VEVO01000018">
    <property type="protein sequence ID" value="KAF0027795.1"/>
    <property type="molecule type" value="Genomic_DNA"/>
</dbReference>